<organism evidence="1 3">
    <name type="scientific">Modestobacter muralis</name>
    <dbReference type="NCBI Taxonomy" id="1608614"/>
    <lineage>
        <taxon>Bacteria</taxon>
        <taxon>Bacillati</taxon>
        <taxon>Actinomycetota</taxon>
        <taxon>Actinomycetes</taxon>
        <taxon>Geodermatophilales</taxon>
        <taxon>Geodermatophilaceae</taxon>
        <taxon>Modestobacter</taxon>
    </lineage>
</organism>
<protein>
    <submittedName>
        <fullName evidence="1">MmcQ/YjbR family DNA-binding protein</fullName>
    </submittedName>
</protein>
<evidence type="ECO:0000313" key="3">
    <source>
        <dbReference type="Proteomes" id="UP000468828"/>
    </source>
</evidence>
<keyword evidence="1" id="KW-0238">DNA-binding</keyword>
<name>A0A6P0EYH0_9ACTN</name>
<evidence type="ECO:0000313" key="2">
    <source>
        <dbReference type="EMBL" id="NEN52993.1"/>
    </source>
</evidence>
<dbReference type="GO" id="GO:0003677">
    <property type="term" value="F:DNA binding"/>
    <property type="evidence" value="ECO:0007669"/>
    <property type="project" value="UniProtKB-KW"/>
</dbReference>
<dbReference type="RefSeq" id="WP_163612792.1">
    <property type="nucleotide sequence ID" value="NZ_JAAGWB010000057.1"/>
</dbReference>
<dbReference type="InterPro" id="IPR058532">
    <property type="entry name" value="YjbR/MT2646/Rv2570-like"/>
</dbReference>
<evidence type="ECO:0000313" key="1">
    <source>
        <dbReference type="EMBL" id="NEK96105.1"/>
    </source>
</evidence>
<evidence type="ECO:0000313" key="4">
    <source>
        <dbReference type="Proteomes" id="UP000471152"/>
    </source>
</evidence>
<reference evidence="1 3" key="1">
    <citation type="submission" date="2020-01" db="EMBL/GenBank/DDBJ databases">
        <title>the WGS Modestobacter muralis CPCC 204518.</title>
        <authorList>
            <person name="Jiang Z."/>
        </authorList>
    </citation>
    <scope>NUCLEOTIDE SEQUENCE [LARGE SCALE GENOMIC DNA]</scope>
    <source>
        <strain evidence="1 3">DSM 100205</strain>
    </source>
</reference>
<dbReference type="Pfam" id="PF04237">
    <property type="entry name" value="YjbR"/>
    <property type="match status" value="1"/>
</dbReference>
<sequence length="108" mass="11285">MDLDRAVAAVLALPGVTEADHHGRRSFRVGAGTVLATVPSDGVLNVLVGEELAQAVAAQPGVTLLTWGMTTPGVCVELTVVDPDLLDELLHAAWSRRAPASLRRQLPG</sequence>
<dbReference type="EMBL" id="JAAGWH010000055">
    <property type="protein sequence ID" value="NEK96105.1"/>
    <property type="molecule type" value="Genomic_DNA"/>
</dbReference>
<dbReference type="Proteomes" id="UP000471152">
    <property type="component" value="Unassembled WGS sequence"/>
</dbReference>
<comment type="caution">
    <text evidence="1">The sequence shown here is derived from an EMBL/GenBank/DDBJ whole genome shotgun (WGS) entry which is preliminary data.</text>
</comment>
<dbReference type="AlphaFoldDB" id="A0A6P0EYH0"/>
<reference evidence="2 4" key="2">
    <citation type="submission" date="2020-02" db="EMBL/GenBank/DDBJ databases">
        <title>The WGS of Modestobacter muralis DSM 100205.</title>
        <authorList>
            <person name="Jiang Z."/>
        </authorList>
    </citation>
    <scope>NUCLEOTIDE SEQUENCE [LARGE SCALE GENOMIC DNA]</scope>
    <source>
        <strain evidence="2 4">DSM 100205</strain>
    </source>
</reference>
<accession>A0A6P0EYH0</accession>
<proteinExistence type="predicted"/>
<dbReference type="Proteomes" id="UP000468828">
    <property type="component" value="Unassembled WGS sequence"/>
</dbReference>
<dbReference type="EMBL" id="JAAGWB010000057">
    <property type="protein sequence ID" value="NEN52993.1"/>
    <property type="molecule type" value="Genomic_DNA"/>
</dbReference>
<gene>
    <name evidence="2" type="ORF">G3R41_18970</name>
    <name evidence="1" type="ORF">GCU67_18320</name>
</gene>
<keyword evidence="3" id="KW-1185">Reference proteome</keyword>